<comment type="caution">
    <text evidence="1">The sequence shown here is derived from an EMBL/GenBank/DDBJ whole genome shotgun (WGS) entry which is preliminary data.</text>
</comment>
<name>A0A0V0QTU9_PSEPJ</name>
<proteinExistence type="predicted"/>
<reference evidence="1 2" key="1">
    <citation type="journal article" date="2015" name="Sci. Rep.">
        <title>Genome of the facultative scuticociliatosis pathogen Pseudocohnilembus persalinus provides insight into its virulence through horizontal gene transfer.</title>
        <authorList>
            <person name="Xiong J."/>
            <person name="Wang G."/>
            <person name="Cheng J."/>
            <person name="Tian M."/>
            <person name="Pan X."/>
            <person name="Warren A."/>
            <person name="Jiang C."/>
            <person name="Yuan D."/>
            <person name="Miao W."/>
        </authorList>
    </citation>
    <scope>NUCLEOTIDE SEQUENCE [LARGE SCALE GENOMIC DNA]</scope>
    <source>
        <strain evidence="1">36N120E</strain>
    </source>
</reference>
<sequence length="503" mass="59850">MNVSGCENLERQFFEFIFLPQIQPFFPFLRNLYLQHTNMDALIIQNTEEIQYKLDELDLNCIKNGHMLLQILNEKSIQFKTLLKLGIGNNKITNQIINDLPCFPFFFKKLTELNLQNNLEVDEKYKISAFNIQSIVIKCKKLKKINIWGHEGSQNLFQLRFLEDIKNQDMIFVFNIEKYQQLNNINISDNQCLKEMDDRLSPVIGLNSYSSKKSKKGITKNIKIRLLNTQNKRYNDKFRVKLLSTQYYSPIHSQQIRSISKILMNPFVFIIDLENSQKRINQQSHICQNYQIVFNEKLGAINQYVNQIDISDFELYFEYKLEADYWAYNNKVIFNPPKINVFQQNTNYYDQIESLRNIPTSQKEEQNLIEIIQQVQIKESQFSSFNLYKQPVLIDIKEIYQNQKIGYKQYFVALIMYQIKNECIFLQYSFDFVNEYYKNTLQMQVEASFIGYTSKIFNSSQLQVFLPVRNNKQSSKYFQFLVGEQQDMDVVTIPVIEINLQNK</sequence>
<protein>
    <submittedName>
        <fullName evidence="1">Uncharacterized protein</fullName>
    </submittedName>
</protein>
<dbReference type="SUPFAM" id="SSF52047">
    <property type="entry name" value="RNI-like"/>
    <property type="match status" value="1"/>
</dbReference>
<dbReference type="InParanoid" id="A0A0V0QTU9"/>
<dbReference type="Proteomes" id="UP000054937">
    <property type="component" value="Unassembled WGS sequence"/>
</dbReference>
<dbReference type="InterPro" id="IPR032675">
    <property type="entry name" value="LRR_dom_sf"/>
</dbReference>
<organism evidence="1 2">
    <name type="scientific">Pseudocohnilembus persalinus</name>
    <name type="common">Ciliate</name>
    <dbReference type="NCBI Taxonomy" id="266149"/>
    <lineage>
        <taxon>Eukaryota</taxon>
        <taxon>Sar</taxon>
        <taxon>Alveolata</taxon>
        <taxon>Ciliophora</taxon>
        <taxon>Intramacronucleata</taxon>
        <taxon>Oligohymenophorea</taxon>
        <taxon>Scuticociliatia</taxon>
        <taxon>Philasterida</taxon>
        <taxon>Pseudocohnilembidae</taxon>
        <taxon>Pseudocohnilembus</taxon>
    </lineage>
</organism>
<dbReference type="EMBL" id="LDAU01000105">
    <property type="protein sequence ID" value="KRX05682.1"/>
    <property type="molecule type" value="Genomic_DNA"/>
</dbReference>
<dbReference type="Gene3D" id="3.80.10.10">
    <property type="entry name" value="Ribonuclease Inhibitor"/>
    <property type="match status" value="1"/>
</dbReference>
<gene>
    <name evidence="1" type="ORF">PPERSA_09822</name>
</gene>
<dbReference type="AlphaFoldDB" id="A0A0V0QTU9"/>
<accession>A0A0V0QTU9</accession>
<evidence type="ECO:0000313" key="2">
    <source>
        <dbReference type="Proteomes" id="UP000054937"/>
    </source>
</evidence>
<keyword evidence="2" id="KW-1185">Reference proteome</keyword>
<evidence type="ECO:0000313" key="1">
    <source>
        <dbReference type="EMBL" id="KRX05682.1"/>
    </source>
</evidence>